<proteinExistence type="predicted"/>
<dbReference type="AlphaFoldDB" id="A0A4S1CFI2"/>
<keyword evidence="2" id="KW-0489">Methyltransferase</keyword>
<dbReference type="InterPro" id="IPR052514">
    <property type="entry name" value="SAM-dependent_MTase"/>
</dbReference>
<dbReference type="RefSeq" id="WP_135869759.1">
    <property type="nucleotide sequence ID" value="NZ_SRSC01000002.1"/>
</dbReference>
<dbReference type="InterPro" id="IPR029063">
    <property type="entry name" value="SAM-dependent_MTases_sf"/>
</dbReference>
<keyword evidence="2" id="KW-0808">Transferase</keyword>
<dbReference type="NCBIfam" id="TIGR01444">
    <property type="entry name" value="fkbM_fam"/>
    <property type="match status" value="1"/>
</dbReference>
<dbReference type="PANTHER" id="PTHR34203">
    <property type="entry name" value="METHYLTRANSFERASE, FKBM FAMILY PROTEIN"/>
    <property type="match status" value="1"/>
</dbReference>
<dbReference type="SUPFAM" id="SSF53335">
    <property type="entry name" value="S-adenosyl-L-methionine-dependent methyltransferases"/>
    <property type="match status" value="1"/>
</dbReference>
<reference evidence="2 3" key="1">
    <citation type="submission" date="2019-04" db="EMBL/GenBank/DDBJ databases">
        <title>Geobacter oryzae sp. nov., ferric-reducing bacteria isolated from paddy soil.</title>
        <authorList>
            <person name="Xu Z."/>
            <person name="Masuda Y."/>
            <person name="Itoh H."/>
            <person name="Senoo K."/>
        </authorList>
    </citation>
    <scope>NUCLEOTIDE SEQUENCE [LARGE SCALE GENOMIC DNA]</scope>
    <source>
        <strain evidence="2 3">Red111</strain>
    </source>
</reference>
<dbReference type="Proteomes" id="UP000306416">
    <property type="component" value="Unassembled WGS sequence"/>
</dbReference>
<evidence type="ECO:0000313" key="2">
    <source>
        <dbReference type="EMBL" id="TGU72274.1"/>
    </source>
</evidence>
<dbReference type="PANTHER" id="PTHR34203:SF15">
    <property type="entry name" value="SLL1173 PROTEIN"/>
    <property type="match status" value="1"/>
</dbReference>
<comment type="caution">
    <text evidence="2">The sequence shown here is derived from an EMBL/GenBank/DDBJ whole genome shotgun (WGS) entry which is preliminary data.</text>
</comment>
<dbReference type="InterPro" id="IPR006342">
    <property type="entry name" value="FkbM_mtfrase"/>
</dbReference>
<evidence type="ECO:0000313" key="3">
    <source>
        <dbReference type="Proteomes" id="UP000306416"/>
    </source>
</evidence>
<gene>
    <name evidence="2" type="ORF">E4633_08150</name>
</gene>
<dbReference type="Pfam" id="PF05050">
    <property type="entry name" value="Methyltransf_21"/>
    <property type="match status" value="1"/>
</dbReference>
<dbReference type="GO" id="GO:0032259">
    <property type="term" value="P:methylation"/>
    <property type="evidence" value="ECO:0007669"/>
    <property type="project" value="UniProtKB-KW"/>
</dbReference>
<dbReference type="EMBL" id="SRSC01000002">
    <property type="protein sequence ID" value="TGU72274.1"/>
    <property type="molecule type" value="Genomic_DNA"/>
</dbReference>
<protein>
    <submittedName>
        <fullName evidence="2">FkbM family methyltransferase</fullName>
    </submittedName>
</protein>
<dbReference type="GO" id="GO:0008168">
    <property type="term" value="F:methyltransferase activity"/>
    <property type="evidence" value="ECO:0007669"/>
    <property type="project" value="UniProtKB-KW"/>
</dbReference>
<evidence type="ECO:0000259" key="1">
    <source>
        <dbReference type="Pfam" id="PF05050"/>
    </source>
</evidence>
<accession>A0A4S1CFI2</accession>
<keyword evidence="3" id="KW-1185">Reference proteome</keyword>
<feature type="domain" description="Methyltransferase FkbM" evidence="1">
    <location>
        <begin position="93"/>
        <end position="249"/>
    </location>
</feature>
<dbReference type="Gene3D" id="3.40.50.150">
    <property type="entry name" value="Vaccinia Virus protein VP39"/>
    <property type="match status" value="1"/>
</dbReference>
<name>A0A4S1CFI2_9BACT</name>
<organism evidence="2 3">
    <name type="scientific">Geomonas terrae</name>
    <dbReference type="NCBI Taxonomy" id="2562681"/>
    <lineage>
        <taxon>Bacteria</taxon>
        <taxon>Pseudomonadati</taxon>
        <taxon>Thermodesulfobacteriota</taxon>
        <taxon>Desulfuromonadia</taxon>
        <taxon>Geobacterales</taxon>
        <taxon>Geobacteraceae</taxon>
        <taxon>Geomonas</taxon>
    </lineage>
</organism>
<sequence length="271" mass="29994">MKALRMLAWSLRLDCRLLFSVRGLPILAKLALILRKYCHYLIARSTGPAQRCTTVFGATFCCEDALGLASLQRVYCDSYRLKEYLPARPVVIDVGANIGQFAFFARQYLEAARVVSVEPLPESNRMLLRNAPEPGDCLCCAVSDREGSVVFHVAQETTQLSSYVPEPDDVYSASHTVAARTLDAIAAELGVGEVDLLKIDTEGSEYDVLRSGRELLGRCRFVLVEMSVFRNCSGNLFSIGAFLKEQGFELVALSPCGQEHPRDLDGLFKRV</sequence>